<dbReference type="EMBL" id="JASNQZ010000012">
    <property type="protein sequence ID" value="KAL0949313.1"/>
    <property type="molecule type" value="Genomic_DNA"/>
</dbReference>
<keyword evidence="2" id="KW-0732">Signal</keyword>
<evidence type="ECO:0000256" key="1">
    <source>
        <dbReference type="SAM" id="MobiDB-lite"/>
    </source>
</evidence>
<evidence type="ECO:0000256" key="2">
    <source>
        <dbReference type="SAM" id="SignalP"/>
    </source>
</evidence>
<feature type="signal peptide" evidence="2">
    <location>
        <begin position="1"/>
        <end position="19"/>
    </location>
</feature>
<organism evidence="3 4">
    <name type="scientific">Hohenbuehelia grisea</name>
    <dbReference type="NCBI Taxonomy" id="104357"/>
    <lineage>
        <taxon>Eukaryota</taxon>
        <taxon>Fungi</taxon>
        <taxon>Dikarya</taxon>
        <taxon>Basidiomycota</taxon>
        <taxon>Agaricomycotina</taxon>
        <taxon>Agaricomycetes</taxon>
        <taxon>Agaricomycetidae</taxon>
        <taxon>Agaricales</taxon>
        <taxon>Pleurotineae</taxon>
        <taxon>Pleurotaceae</taxon>
        <taxon>Hohenbuehelia</taxon>
    </lineage>
</organism>
<accession>A0ABR3J1B7</accession>
<dbReference type="InterPro" id="IPR008914">
    <property type="entry name" value="PEBP"/>
</dbReference>
<dbReference type="CDD" id="cd00866">
    <property type="entry name" value="PEBP_euk"/>
    <property type="match status" value="1"/>
</dbReference>
<dbReference type="InterPro" id="IPR035810">
    <property type="entry name" value="PEBP_euk"/>
</dbReference>
<proteinExistence type="predicted"/>
<evidence type="ECO:0000313" key="3">
    <source>
        <dbReference type="EMBL" id="KAL0949313.1"/>
    </source>
</evidence>
<dbReference type="PANTHER" id="PTHR11362:SF82">
    <property type="entry name" value="PHOSPHATIDYLETHANOLAMINE-BINDING PROTEIN 4"/>
    <property type="match status" value="1"/>
</dbReference>
<reference evidence="4" key="1">
    <citation type="submission" date="2024-06" db="EMBL/GenBank/DDBJ databases">
        <title>Multi-omics analyses provide insights into the biosynthesis of the anticancer antibiotic pleurotin in Hohenbuehelia grisea.</title>
        <authorList>
            <person name="Weaver J.A."/>
            <person name="Alberti F."/>
        </authorList>
    </citation>
    <scope>NUCLEOTIDE SEQUENCE [LARGE SCALE GENOMIC DNA]</scope>
    <source>
        <strain evidence="4">T-177</strain>
    </source>
</reference>
<evidence type="ECO:0008006" key="5">
    <source>
        <dbReference type="Google" id="ProtNLM"/>
    </source>
</evidence>
<dbReference type="Gene3D" id="3.90.280.10">
    <property type="entry name" value="PEBP-like"/>
    <property type="match status" value="1"/>
</dbReference>
<dbReference type="InterPro" id="IPR036610">
    <property type="entry name" value="PEBP-like_sf"/>
</dbReference>
<feature type="chain" id="PRO_5045366458" description="PEBP-like protein" evidence="2">
    <location>
        <begin position="20"/>
        <end position="262"/>
    </location>
</feature>
<keyword evidence="4" id="KW-1185">Reference proteome</keyword>
<name>A0ABR3J1B7_9AGAR</name>
<protein>
    <recommendedName>
        <fullName evidence="5">PEBP-like protein</fullName>
    </recommendedName>
</protein>
<dbReference type="Proteomes" id="UP001556367">
    <property type="component" value="Unassembled WGS sequence"/>
</dbReference>
<dbReference type="PANTHER" id="PTHR11362">
    <property type="entry name" value="PHOSPHATIDYLETHANOLAMINE-BINDING PROTEIN"/>
    <property type="match status" value="1"/>
</dbReference>
<feature type="region of interest" description="Disordered" evidence="1">
    <location>
        <begin position="213"/>
        <end position="238"/>
    </location>
</feature>
<sequence length="262" mass="27221">MHFSTFCGLVLFSCGLVVAQSDSTANVTQAFSQAHIVPGVIPVFAPVATLGVVFSDNSTGQQLNVTPGVNLTEAQTAREPQFFLNSSNSTLLNQTFVLTIVDPDALTPQNPSLAQFRHFLSGGFRINGTTNGTLLVNVTAALSDFIPPTPPAGSDPHRYIVLVFAQPPTFEDDSRAIVNSSTPRQNFNITAFAQTAQLGSPIAGNFFFTGPGDNSTGGSASGTAGGSQPSSTAPSAGSNGAFEVTGNLLRALVPTGLLWFIL</sequence>
<gene>
    <name evidence="3" type="ORF">HGRIS_009389</name>
</gene>
<dbReference type="SUPFAM" id="SSF49777">
    <property type="entry name" value="PEBP-like"/>
    <property type="match status" value="1"/>
</dbReference>
<evidence type="ECO:0000313" key="4">
    <source>
        <dbReference type="Proteomes" id="UP001556367"/>
    </source>
</evidence>
<comment type="caution">
    <text evidence="3">The sequence shown here is derived from an EMBL/GenBank/DDBJ whole genome shotgun (WGS) entry which is preliminary data.</text>
</comment>
<dbReference type="Pfam" id="PF01161">
    <property type="entry name" value="PBP"/>
    <property type="match status" value="1"/>
</dbReference>